<name>A0A6A0AD32_HAELA</name>
<organism evidence="2 3">
    <name type="scientific">Haematococcus lacustris</name>
    <name type="common">Green alga</name>
    <name type="synonym">Haematococcus pluvialis</name>
    <dbReference type="NCBI Taxonomy" id="44745"/>
    <lineage>
        <taxon>Eukaryota</taxon>
        <taxon>Viridiplantae</taxon>
        <taxon>Chlorophyta</taxon>
        <taxon>core chlorophytes</taxon>
        <taxon>Chlorophyceae</taxon>
        <taxon>CS clade</taxon>
        <taxon>Chlamydomonadales</taxon>
        <taxon>Haematococcaceae</taxon>
        <taxon>Haematococcus</taxon>
    </lineage>
</organism>
<proteinExistence type="predicted"/>
<feature type="region of interest" description="Disordered" evidence="1">
    <location>
        <begin position="91"/>
        <end position="150"/>
    </location>
</feature>
<gene>
    <name evidence="2" type="ORF">HaLaN_29687</name>
</gene>
<accession>A0A6A0AD32</accession>
<feature type="region of interest" description="Disordered" evidence="1">
    <location>
        <begin position="245"/>
        <end position="296"/>
    </location>
</feature>
<dbReference type="EMBL" id="BLLF01005135">
    <property type="protein sequence ID" value="GFH30769.1"/>
    <property type="molecule type" value="Genomic_DNA"/>
</dbReference>
<comment type="caution">
    <text evidence="2">The sequence shown here is derived from an EMBL/GenBank/DDBJ whole genome shotgun (WGS) entry which is preliminary data.</text>
</comment>
<sequence>MGRACAICGGRSCSKTLWRASWRSPSYPSAIIRRSPTCVELHAFPRYRNPSQEEKVKRGLSSPYKGHGAEQSQVVQQLAISLAVPSNPIGLQAGTESHASLQQRNQWHQLQGQQQGQQQERQQGHQQERQQGQQQGWRWEEQQQPAVETAPSSLAVPAFLHHPPAQRPRLSVLQAAMALAAVSHNQQAEATLAPGGDIPGQRAVLPQLLGGLLTRLTAIPGFRELAAGLQQLSGSLSDALPRSSPVLADAGCSPPPGRGGRGRKRGRGRRGRARGEGHGQGGGWWQGPEQAGPGGGVECKQVHPVCQPQRQLPCPASCLCLGGGGAALAAARPRLGSGGAEAG</sequence>
<dbReference type="Proteomes" id="UP000485058">
    <property type="component" value="Unassembled WGS sequence"/>
</dbReference>
<feature type="compositionally biased region" description="Low complexity" evidence="1">
    <location>
        <begin position="102"/>
        <end position="121"/>
    </location>
</feature>
<dbReference type="AlphaFoldDB" id="A0A6A0AD32"/>
<evidence type="ECO:0000256" key="1">
    <source>
        <dbReference type="SAM" id="MobiDB-lite"/>
    </source>
</evidence>
<evidence type="ECO:0000313" key="2">
    <source>
        <dbReference type="EMBL" id="GFH30769.1"/>
    </source>
</evidence>
<reference evidence="2 3" key="1">
    <citation type="submission" date="2020-02" db="EMBL/GenBank/DDBJ databases">
        <title>Draft genome sequence of Haematococcus lacustris strain NIES-144.</title>
        <authorList>
            <person name="Morimoto D."/>
            <person name="Nakagawa S."/>
            <person name="Yoshida T."/>
            <person name="Sawayama S."/>
        </authorList>
    </citation>
    <scope>NUCLEOTIDE SEQUENCE [LARGE SCALE GENOMIC DNA]</scope>
    <source>
        <strain evidence="2 3">NIES-144</strain>
    </source>
</reference>
<feature type="compositionally biased region" description="Basic residues" evidence="1">
    <location>
        <begin position="260"/>
        <end position="272"/>
    </location>
</feature>
<protein>
    <submittedName>
        <fullName evidence="2">Uncharacterized protein</fullName>
    </submittedName>
</protein>
<evidence type="ECO:0000313" key="3">
    <source>
        <dbReference type="Proteomes" id="UP000485058"/>
    </source>
</evidence>
<keyword evidence="3" id="KW-1185">Reference proteome</keyword>